<dbReference type="EMBL" id="FOMX01000009">
    <property type="protein sequence ID" value="SFE14335.1"/>
    <property type="molecule type" value="Genomic_DNA"/>
</dbReference>
<evidence type="ECO:0000313" key="2">
    <source>
        <dbReference type="Proteomes" id="UP000199400"/>
    </source>
</evidence>
<dbReference type="STRING" id="54.SAMN02745121_03152"/>
<dbReference type="SUPFAM" id="SSF48695">
    <property type="entry name" value="Multiheme cytochromes"/>
    <property type="match status" value="1"/>
</dbReference>
<reference evidence="2" key="1">
    <citation type="submission" date="2016-10" db="EMBL/GenBank/DDBJ databases">
        <authorList>
            <person name="Varghese N."/>
            <person name="Submissions S."/>
        </authorList>
    </citation>
    <scope>NUCLEOTIDE SEQUENCE [LARGE SCALE GENOMIC DNA]</scope>
    <source>
        <strain evidence="2">ATCC 25963</strain>
    </source>
</reference>
<gene>
    <name evidence="1" type="ORF">SAMN02745121_03152</name>
</gene>
<name>A0A1I1Y3Q7_9BACT</name>
<dbReference type="Proteomes" id="UP000199400">
    <property type="component" value="Unassembled WGS sequence"/>
</dbReference>
<dbReference type="AlphaFoldDB" id="A0A1I1Y3Q7"/>
<evidence type="ECO:0000313" key="1">
    <source>
        <dbReference type="EMBL" id="SFE14335.1"/>
    </source>
</evidence>
<keyword evidence="2" id="KW-1185">Reference proteome</keyword>
<organism evidence="1 2">
    <name type="scientific">Nannocystis exedens</name>
    <dbReference type="NCBI Taxonomy" id="54"/>
    <lineage>
        <taxon>Bacteria</taxon>
        <taxon>Pseudomonadati</taxon>
        <taxon>Myxococcota</taxon>
        <taxon>Polyangia</taxon>
        <taxon>Nannocystales</taxon>
        <taxon>Nannocystaceae</taxon>
        <taxon>Nannocystis</taxon>
    </lineage>
</organism>
<dbReference type="InterPro" id="IPR036280">
    <property type="entry name" value="Multihaem_cyt_sf"/>
</dbReference>
<proteinExistence type="predicted"/>
<accession>A0A1I1Y3Q7</accession>
<sequence>MRRGIGYTAEVTSRIAVRQGSAPIGLGGAAAALLLAAALAGSTAGCITAFAPDIRREEHHAAMTSQSTRGACLKCHELESHMAKRMRGMDPAMLERHMVEMNKIIRPPLVADWMVKDRRGCVDCHAIKGAR</sequence>
<protein>
    <submittedName>
        <fullName evidence="1">Uncharacterized protein</fullName>
    </submittedName>
</protein>